<feature type="transmembrane region" description="Helical" evidence="5">
    <location>
        <begin position="699"/>
        <end position="722"/>
    </location>
</feature>
<protein>
    <submittedName>
        <fullName evidence="6">YhgE/Pip domain-containing protein</fullName>
    </submittedName>
</protein>
<evidence type="ECO:0000256" key="1">
    <source>
        <dbReference type="ARBA" id="ARBA00004141"/>
    </source>
</evidence>
<evidence type="ECO:0000256" key="5">
    <source>
        <dbReference type="SAM" id="Phobius"/>
    </source>
</evidence>
<name>A0ABW1X263_9ACTN</name>
<feature type="transmembrane region" description="Helical" evidence="5">
    <location>
        <begin position="849"/>
        <end position="874"/>
    </location>
</feature>
<dbReference type="PANTHER" id="PTHR43077:SF10">
    <property type="entry name" value="TRANSPORT PERMEASE PROTEIN"/>
    <property type="match status" value="1"/>
</dbReference>
<dbReference type="NCBIfam" id="TIGR03057">
    <property type="entry name" value="xxxLxxG_by_4"/>
    <property type="match status" value="7"/>
</dbReference>
<evidence type="ECO:0000313" key="7">
    <source>
        <dbReference type="Proteomes" id="UP001596266"/>
    </source>
</evidence>
<dbReference type="InterPro" id="IPR017500">
    <property type="entry name" value="Phage_infect_YhgE_N"/>
</dbReference>
<organism evidence="6 7">
    <name type="scientific">Luteococcus sanguinis</name>
    <dbReference type="NCBI Taxonomy" id="174038"/>
    <lineage>
        <taxon>Bacteria</taxon>
        <taxon>Bacillati</taxon>
        <taxon>Actinomycetota</taxon>
        <taxon>Actinomycetes</taxon>
        <taxon>Propionibacteriales</taxon>
        <taxon>Propionibacteriaceae</taxon>
        <taxon>Luteococcus</taxon>
    </lineage>
</organism>
<gene>
    <name evidence="6" type="ORF">ACFP57_10085</name>
</gene>
<dbReference type="Gene3D" id="1.10.287.950">
    <property type="entry name" value="Methyl-accepting chemotaxis protein"/>
    <property type="match status" value="2"/>
</dbReference>
<evidence type="ECO:0000256" key="3">
    <source>
        <dbReference type="ARBA" id="ARBA00022989"/>
    </source>
</evidence>
<comment type="caution">
    <text evidence="6">The sequence shown here is derived from an EMBL/GenBank/DDBJ whole genome shotgun (WGS) entry which is preliminary data.</text>
</comment>
<keyword evidence="2 5" id="KW-0812">Transmembrane</keyword>
<dbReference type="Proteomes" id="UP001596266">
    <property type="component" value="Unassembled WGS sequence"/>
</dbReference>
<proteinExistence type="predicted"/>
<dbReference type="InterPro" id="IPR023908">
    <property type="entry name" value="xxxLxxG_rpt"/>
</dbReference>
<keyword evidence="7" id="KW-1185">Reference proteome</keyword>
<dbReference type="NCBIfam" id="TIGR03061">
    <property type="entry name" value="pip_yhgE_Nterm"/>
    <property type="match status" value="1"/>
</dbReference>
<evidence type="ECO:0000256" key="2">
    <source>
        <dbReference type="ARBA" id="ARBA00022692"/>
    </source>
</evidence>
<dbReference type="EMBL" id="JBHSUA010000019">
    <property type="protein sequence ID" value="MFC6397327.1"/>
    <property type="molecule type" value="Genomic_DNA"/>
</dbReference>
<dbReference type="PANTHER" id="PTHR43077">
    <property type="entry name" value="TRANSPORT PERMEASE YVFS-RELATED"/>
    <property type="match status" value="1"/>
</dbReference>
<evidence type="ECO:0000313" key="6">
    <source>
        <dbReference type="EMBL" id="MFC6397327.1"/>
    </source>
</evidence>
<sequence length="891" mass="88738">MTSTRQNHSSAAARGLIERTSRRTWAKMLGLLLVPLLVAGVVLAIANRHDDNLGKVSGAIVNLDQAVQINGQTVPMGRQLSAALVDRDDANIDWVLADAASGEEGLDSGEYAVLVTIPANFSAAATSYSKTADQAHQATIDIRTSDASSVADAVVARQIAEQASTALNSTLTSGYLENIYVGFNTMGEQLTTMANGAAQLSSGASQLAAGVGSAADGAQQAGSGMAQLDTAGAELATGATALAAGAGQLSTGVTKYTDGVAQLGTGITQLSGGLATLDSKLSGASGGMSSEQQAQLGQLKTGAAQVASGAAGLSSGLGTYQATLDQWAAGKNLPAQFTTALAKQSGAAVTQCKVQGAEQVTATTVAIKQQIDDGITKLPAQADASMKSVTEQQVSTALAGYQQEAAGVVNKEVADAVADALVERQILTDEQAKGVAAQVAAAVATPVSKDVVSGITTQVNKGLGTELASLLTTALQTQVDSGFEQVQGQISDQVATQLDGMCGQIGAAVTQSATGGFSGAAQAASTALSYQDPESGQSLRSGATALASGAGQLSTGVAQLVDGLPAQIASQMKQLSDGVGKLADGAAQLDSGAKQLTANSSQLTSGASQLASGATTLAGGVTQYAGGVHQARVGIEQLASGMGQLDDGSTKLASGMKTFADGVAKGSTQVPSYTQSEREQLAKVVAQPVEGDQRIVTPLAATTALIDVLALWLGALATYLLVRPISRHAVSSSRSSAALLAAALAPGAAVTTVQALVLGLVSGGLLDLSAGSTAKLTAVLAISGLAFVALNHALAAWWGQAGRAVATLLAVLTGIVGITTAVPSALTALEGFSPLHPALAGIRGAIAEGPGVTGAIGMALFWGMLALALGHVAVARSRQLKASQVAVRRAD</sequence>
<dbReference type="InterPro" id="IPR051328">
    <property type="entry name" value="T7SS_ABC-Transporter"/>
</dbReference>
<keyword evidence="4 5" id="KW-0472">Membrane</keyword>
<comment type="subcellular location">
    <subcellularLocation>
        <location evidence="1">Membrane</location>
        <topology evidence="1">Multi-pass membrane protein</topology>
    </subcellularLocation>
</comment>
<keyword evidence="3 5" id="KW-1133">Transmembrane helix</keyword>
<reference evidence="7" key="1">
    <citation type="journal article" date="2019" name="Int. J. Syst. Evol. Microbiol.">
        <title>The Global Catalogue of Microorganisms (GCM) 10K type strain sequencing project: providing services to taxonomists for standard genome sequencing and annotation.</title>
        <authorList>
            <consortium name="The Broad Institute Genomics Platform"/>
            <consortium name="The Broad Institute Genome Sequencing Center for Infectious Disease"/>
            <person name="Wu L."/>
            <person name="Ma J."/>
        </authorList>
    </citation>
    <scope>NUCLEOTIDE SEQUENCE [LARGE SCALE GENOMIC DNA]</scope>
    <source>
        <strain evidence="7">CGMCC 1.15277</strain>
    </source>
</reference>
<feature type="transmembrane region" description="Helical" evidence="5">
    <location>
        <begin position="778"/>
        <end position="798"/>
    </location>
</feature>
<evidence type="ECO:0000256" key="4">
    <source>
        <dbReference type="ARBA" id="ARBA00023136"/>
    </source>
</evidence>
<dbReference type="RefSeq" id="WP_343886576.1">
    <property type="nucleotide sequence ID" value="NZ_BAAAKI010000016.1"/>
</dbReference>
<accession>A0ABW1X263</accession>
<feature type="transmembrane region" description="Helical" evidence="5">
    <location>
        <begin position="743"/>
        <end position="766"/>
    </location>
</feature>
<feature type="transmembrane region" description="Helical" evidence="5">
    <location>
        <begin position="805"/>
        <end position="829"/>
    </location>
</feature>